<dbReference type="Proteomes" id="UP001165960">
    <property type="component" value="Unassembled WGS sequence"/>
</dbReference>
<evidence type="ECO:0000313" key="2">
    <source>
        <dbReference type="Proteomes" id="UP001165960"/>
    </source>
</evidence>
<organism evidence="1 2">
    <name type="scientific">Entomophthora muscae</name>
    <dbReference type="NCBI Taxonomy" id="34485"/>
    <lineage>
        <taxon>Eukaryota</taxon>
        <taxon>Fungi</taxon>
        <taxon>Fungi incertae sedis</taxon>
        <taxon>Zoopagomycota</taxon>
        <taxon>Entomophthoromycotina</taxon>
        <taxon>Entomophthoromycetes</taxon>
        <taxon>Entomophthorales</taxon>
        <taxon>Entomophthoraceae</taxon>
        <taxon>Entomophthora</taxon>
    </lineage>
</organism>
<dbReference type="EMBL" id="QTSX02003834">
    <property type="protein sequence ID" value="KAJ9067896.1"/>
    <property type="molecule type" value="Genomic_DNA"/>
</dbReference>
<name>A0ACC2T0D0_9FUNG</name>
<accession>A0ACC2T0D0</accession>
<keyword evidence="2" id="KW-1185">Reference proteome</keyword>
<reference evidence="1" key="1">
    <citation type="submission" date="2022-04" db="EMBL/GenBank/DDBJ databases">
        <title>Genome of the entomopathogenic fungus Entomophthora muscae.</title>
        <authorList>
            <person name="Elya C."/>
            <person name="Lovett B.R."/>
            <person name="Lee E."/>
            <person name="Macias A.M."/>
            <person name="Hajek A.E."/>
            <person name="De Bivort B.L."/>
            <person name="Kasson M.T."/>
            <person name="De Fine Licht H.H."/>
            <person name="Stajich J.E."/>
        </authorList>
    </citation>
    <scope>NUCLEOTIDE SEQUENCE</scope>
    <source>
        <strain evidence="1">Berkeley</strain>
    </source>
</reference>
<comment type="caution">
    <text evidence="1">The sequence shown here is derived from an EMBL/GenBank/DDBJ whole genome shotgun (WGS) entry which is preliminary data.</text>
</comment>
<gene>
    <name evidence="1" type="ORF">DSO57_1034309</name>
</gene>
<evidence type="ECO:0000313" key="1">
    <source>
        <dbReference type="EMBL" id="KAJ9067896.1"/>
    </source>
</evidence>
<sequence length="68" mass="7585">MRLTINLHQMGSGLESCRAATKLTPAHYVCLMTPYSHGAPYEGTCISDLLRPKQHFVIAITCPHTHYT</sequence>
<proteinExistence type="predicted"/>
<protein>
    <submittedName>
        <fullName evidence="1">Uncharacterized protein</fullName>
    </submittedName>
</protein>